<accession>A0A5A7UFI8</accession>
<dbReference type="EMBL" id="SSTE01010863">
    <property type="protein sequence ID" value="KAA0052281.1"/>
    <property type="molecule type" value="Genomic_DNA"/>
</dbReference>
<name>A0A5A7UFI8_CUCMM</name>
<protein>
    <submittedName>
        <fullName evidence="1">Uncharacterized protein</fullName>
    </submittedName>
</protein>
<dbReference type="OrthoDB" id="1729146at2759"/>
<evidence type="ECO:0000313" key="2">
    <source>
        <dbReference type="EMBL" id="TYK01847.1"/>
    </source>
</evidence>
<organism evidence="1 3">
    <name type="scientific">Cucumis melo var. makuwa</name>
    <name type="common">Oriental melon</name>
    <dbReference type="NCBI Taxonomy" id="1194695"/>
    <lineage>
        <taxon>Eukaryota</taxon>
        <taxon>Viridiplantae</taxon>
        <taxon>Streptophyta</taxon>
        <taxon>Embryophyta</taxon>
        <taxon>Tracheophyta</taxon>
        <taxon>Spermatophyta</taxon>
        <taxon>Magnoliopsida</taxon>
        <taxon>eudicotyledons</taxon>
        <taxon>Gunneridae</taxon>
        <taxon>Pentapetalae</taxon>
        <taxon>rosids</taxon>
        <taxon>fabids</taxon>
        <taxon>Cucurbitales</taxon>
        <taxon>Cucurbitaceae</taxon>
        <taxon>Benincaseae</taxon>
        <taxon>Cucumis</taxon>
    </lineage>
</organism>
<reference evidence="3 4" key="1">
    <citation type="submission" date="2019-08" db="EMBL/GenBank/DDBJ databases">
        <title>Draft genome sequences of two oriental melons (Cucumis melo L. var makuwa).</title>
        <authorList>
            <person name="Kwon S.-Y."/>
        </authorList>
    </citation>
    <scope>NUCLEOTIDE SEQUENCE [LARGE SCALE GENOMIC DNA]</scope>
    <source>
        <strain evidence="4">cv. Chang Bougi</strain>
        <strain evidence="3">cv. SW 3</strain>
        <tissue evidence="1">Leaf</tissue>
    </source>
</reference>
<dbReference type="Proteomes" id="UP000321393">
    <property type="component" value="Unassembled WGS sequence"/>
</dbReference>
<proteinExistence type="predicted"/>
<dbReference type="Proteomes" id="UP000321947">
    <property type="component" value="Unassembled WGS sequence"/>
</dbReference>
<evidence type="ECO:0000313" key="1">
    <source>
        <dbReference type="EMBL" id="KAA0052281.1"/>
    </source>
</evidence>
<dbReference type="EMBL" id="SSTD01015999">
    <property type="protein sequence ID" value="TYK01847.1"/>
    <property type="molecule type" value="Genomic_DNA"/>
</dbReference>
<gene>
    <name evidence="2" type="ORF">E5676_scaffold113G00960</name>
    <name evidence="1" type="ORF">E6C27_scaffold207G001100</name>
</gene>
<evidence type="ECO:0000313" key="4">
    <source>
        <dbReference type="Proteomes" id="UP000321947"/>
    </source>
</evidence>
<sequence>MFKIFENAKNLRWHAIDRRVDGIMRHPTDTPSWRFIDELQLLASYYYNIQPSTMVVYEKETFDVDNVKIKFEVTGIRYQHLFSTLNGE</sequence>
<evidence type="ECO:0000313" key="3">
    <source>
        <dbReference type="Proteomes" id="UP000321393"/>
    </source>
</evidence>
<dbReference type="AlphaFoldDB" id="A0A5A7UFI8"/>
<comment type="caution">
    <text evidence="1">The sequence shown here is derived from an EMBL/GenBank/DDBJ whole genome shotgun (WGS) entry which is preliminary data.</text>
</comment>